<keyword evidence="2" id="KW-1185">Reference proteome</keyword>
<name>L1Q2M8_9CLOT</name>
<proteinExistence type="predicted"/>
<dbReference type="PATRIC" id="fig|545697.3.peg.3401"/>
<sequence>MRIMEINNKDIWRGNKKYCIICEEELEGSGIDIMGYFICEECVKEINSISVNDNKYDLLKNKINGNYYKKNIKNRRKRIN</sequence>
<accession>L1Q2M8</accession>
<dbReference type="HOGENOM" id="CLU_2583481_0_0_9"/>
<gene>
    <name evidence="1" type="ORF">HMPREF0216_03479</name>
</gene>
<comment type="caution">
    <text evidence="1">The sequence shown here is derived from an EMBL/GenBank/DDBJ whole genome shotgun (WGS) entry which is preliminary data.</text>
</comment>
<dbReference type="AlphaFoldDB" id="L1Q2M8"/>
<evidence type="ECO:0000313" key="2">
    <source>
        <dbReference type="Proteomes" id="UP000010420"/>
    </source>
</evidence>
<dbReference type="EMBL" id="AMEZ01000137">
    <property type="protein sequence ID" value="EKY21955.1"/>
    <property type="molecule type" value="Genomic_DNA"/>
</dbReference>
<reference evidence="1 2" key="1">
    <citation type="submission" date="2012-05" db="EMBL/GenBank/DDBJ databases">
        <authorList>
            <person name="Weinstock G."/>
            <person name="Sodergren E."/>
            <person name="Lobos E.A."/>
            <person name="Fulton L."/>
            <person name="Fulton R."/>
            <person name="Courtney L."/>
            <person name="Fronick C."/>
            <person name="O'Laughlin M."/>
            <person name="Godfrey J."/>
            <person name="Wilson R.M."/>
            <person name="Miner T."/>
            <person name="Farmer C."/>
            <person name="Delehaunty K."/>
            <person name="Cordes M."/>
            <person name="Minx P."/>
            <person name="Tomlinson C."/>
            <person name="Chen J."/>
            <person name="Wollam A."/>
            <person name="Pepin K.H."/>
            <person name="Bhonagiri V."/>
            <person name="Zhang X."/>
            <person name="Suruliraj S."/>
            <person name="Warren W."/>
            <person name="Mitreva M."/>
            <person name="Mardis E.R."/>
            <person name="Wilson R.K."/>
        </authorList>
    </citation>
    <scope>NUCLEOTIDE SEQUENCE [LARGE SCALE GENOMIC DNA]</scope>
    <source>
        <strain evidence="1 2">DSM 1785</strain>
    </source>
</reference>
<dbReference type="STRING" id="545697.HMPREF0216_03479"/>
<dbReference type="InterPro" id="IPR019700">
    <property type="entry name" value="Sigma-G_inhibitor_Gin"/>
</dbReference>
<protein>
    <recommendedName>
        <fullName evidence="3">Inhibitor of sigma-G Gin</fullName>
    </recommendedName>
</protein>
<evidence type="ECO:0000313" key="1">
    <source>
        <dbReference type="EMBL" id="EKY21955.1"/>
    </source>
</evidence>
<dbReference type="Pfam" id="PF10764">
    <property type="entry name" value="Gin"/>
    <property type="match status" value="1"/>
</dbReference>
<dbReference type="Proteomes" id="UP000010420">
    <property type="component" value="Unassembled WGS sequence"/>
</dbReference>
<evidence type="ECO:0008006" key="3">
    <source>
        <dbReference type="Google" id="ProtNLM"/>
    </source>
</evidence>
<dbReference type="eggNOG" id="ENOG50327ZZ">
    <property type="taxonomic scope" value="Bacteria"/>
</dbReference>
<organism evidence="1 2">
    <name type="scientific">Clostridium celatum DSM 1785</name>
    <dbReference type="NCBI Taxonomy" id="545697"/>
    <lineage>
        <taxon>Bacteria</taxon>
        <taxon>Bacillati</taxon>
        <taxon>Bacillota</taxon>
        <taxon>Clostridia</taxon>
        <taxon>Eubacteriales</taxon>
        <taxon>Clostridiaceae</taxon>
        <taxon>Clostridium</taxon>
    </lineage>
</organism>